<dbReference type="PANTHER" id="PTHR31084:SF3">
    <property type="entry name" value="ALPHA-FUCOSIDASE A"/>
    <property type="match status" value="1"/>
</dbReference>
<reference evidence="5" key="1">
    <citation type="submission" date="2023-10" db="EMBL/GenBank/DDBJ databases">
        <authorList>
            <person name="Hackl T."/>
        </authorList>
    </citation>
    <scope>NUCLEOTIDE SEQUENCE</scope>
</reference>
<feature type="domain" description="Alpha fucosidase A-like C-terminal" evidence="3">
    <location>
        <begin position="729"/>
        <end position="765"/>
    </location>
</feature>
<feature type="domain" description="Glycosyl hydrolase family 95 catalytic" evidence="4">
    <location>
        <begin position="296"/>
        <end position="714"/>
    </location>
</feature>
<dbReference type="PANTHER" id="PTHR31084">
    <property type="entry name" value="ALPHA-L-FUCOSIDASE 2"/>
    <property type="match status" value="1"/>
</dbReference>
<keyword evidence="1" id="KW-0732">Signal</keyword>
<keyword evidence="6" id="KW-1185">Reference proteome</keyword>
<protein>
    <submittedName>
        <fullName evidence="5">Uu.00g082880.m01.CDS01</fullName>
    </submittedName>
</protein>
<name>A0AAI8VM31_9PEZI</name>
<organism evidence="5 6">
    <name type="scientific">Anthostomella pinea</name>
    <dbReference type="NCBI Taxonomy" id="933095"/>
    <lineage>
        <taxon>Eukaryota</taxon>
        <taxon>Fungi</taxon>
        <taxon>Dikarya</taxon>
        <taxon>Ascomycota</taxon>
        <taxon>Pezizomycotina</taxon>
        <taxon>Sordariomycetes</taxon>
        <taxon>Xylariomycetidae</taxon>
        <taxon>Xylariales</taxon>
        <taxon>Xylariaceae</taxon>
        <taxon>Anthostomella</taxon>
    </lineage>
</organism>
<evidence type="ECO:0000256" key="1">
    <source>
        <dbReference type="SAM" id="SignalP"/>
    </source>
</evidence>
<dbReference type="InterPro" id="IPR012341">
    <property type="entry name" value="6hp_glycosidase-like_sf"/>
</dbReference>
<dbReference type="InterPro" id="IPR049053">
    <property type="entry name" value="AFCA-like_C"/>
</dbReference>
<feature type="signal peptide" evidence="1">
    <location>
        <begin position="1"/>
        <end position="26"/>
    </location>
</feature>
<feature type="chain" id="PRO_5042598506" evidence="1">
    <location>
        <begin position="27"/>
        <end position="789"/>
    </location>
</feature>
<dbReference type="InterPro" id="IPR008928">
    <property type="entry name" value="6-hairpin_glycosidase_sf"/>
</dbReference>
<feature type="domain" description="Glycosyl hydrolase family 95 N-terminal" evidence="2">
    <location>
        <begin position="18"/>
        <end position="263"/>
    </location>
</feature>
<evidence type="ECO:0000259" key="3">
    <source>
        <dbReference type="Pfam" id="PF21307"/>
    </source>
</evidence>
<dbReference type="Gene3D" id="1.50.10.10">
    <property type="match status" value="1"/>
</dbReference>
<accession>A0AAI8VM31</accession>
<evidence type="ECO:0000259" key="4">
    <source>
        <dbReference type="Pfam" id="PF22124"/>
    </source>
</evidence>
<dbReference type="Pfam" id="PF21307">
    <property type="entry name" value="Glyco_hydro_95_C"/>
    <property type="match status" value="1"/>
</dbReference>
<dbReference type="SUPFAM" id="SSF48208">
    <property type="entry name" value="Six-hairpin glycosidases"/>
    <property type="match status" value="1"/>
</dbReference>
<dbReference type="AlphaFoldDB" id="A0AAI8VM31"/>
<dbReference type="InterPro" id="IPR027414">
    <property type="entry name" value="GH95_N_dom"/>
</dbReference>
<dbReference type="InterPro" id="IPR054363">
    <property type="entry name" value="GH95_cat"/>
</dbReference>
<dbReference type="InterPro" id="IPR016518">
    <property type="entry name" value="Alpha-L-fucosidase"/>
</dbReference>
<dbReference type="GO" id="GO:0005975">
    <property type="term" value="P:carbohydrate metabolic process"/>
    <property type="evidence" value="ECO:0007669"/>
    <property type="project" value="InterPro"/>
</dbReference>
<dbReference type="EMBL" id="CAUWAG010000010">
    <property type="protein sequence ID" value="CAJ2507102.1"/>
    <property type="molecule type" value="Genomic_DNA"/>
</dbReference>
<proteinExistence type="predicted"/>
<dbReference type="Pfam" id="PF14498">
    <property type="entry name" value="Glyco_hyd_65N_2"/>
    <property type="match status" value="1"/>
</dbReference>
<gene>
    <name evidence="5" type="ORF">KHLLAP_LOCUS7570</name>
</gene>
<evidence type="ECO:0000313" key="6">
    <source>
        <dbReference type="Proteomes" id="UP001295740"/>
    </source>
</evidence>
<evidence type="ECO:0000259" key="2">
    <source>
        <dbReference type="Pfam" id="PF14498"/>
    </source>
</evidence>
<evidence type="ECO:0000313" key="5">
    <source>
        <dbReference type="EMBL" id="CAJ2507102.1"/>
    </source>
</evidence>
<comment type="caution">
    <text evidence="5">The sequence shown here is derived from an EMBL/GenBank/DDBJ whole genome shotgun (WGS) entry which is preliminary data.</text>
</comment>
<dbReference type="PIRSF" id="PIRSF007663">
    <property type="entry name" value="UCP007663"/>
    <property type="match status" value="1"/>
</dbReference>
<dbReference type="Proteomes" id="UP001295740">
    <property type="component" value="Unassembled WGS sequence"/>
</dbReference>
<dbReference type="Pfam" id="PF22124">
    <property type="entry name" value="Glyco_hydro_95_cat"/>
    <property type="match status" value="1"/>
</dbReference>
<dbReference type="GO" id="GO:0004560">
    <property type="term" value="F:alpha-L-fucosidase activity"/>
    <property type="evidence" value="ECO:0007669"/>
    <property type="project" value="InterPro"/>
</dbReference>
<sequence>MQFLLLLGVGQLAAAGALWATTPADASDIIRQAYPLGNGRLGVMPFGEAGSEKLNLNIDTLWSGGPFELEGYNGGNPNGSMVDTLNDIRSSIWFNGTGNDTQLFGDISGYGSFKAAGNLSVFIDGIDATSGSYNRSLDLFSGLHTTTYEFNDTTITTTVYCSYPDQVCVYSVASSQTLPQVSILLENQVTSNPDGLNLTCGSDYARLTGLTQNSDPVGMKLDIIARSSTSGVCDSSSGTLVVSASNSTSLTIVIGAGTDYDQTKGTSVENYSFRGDDPSSYVEEVTAAAIKIPEPDLRSAHISDYSSLSGAFTLNLPDTQGSTRTELAKVMDGYNSSLTEGNPFLEKLMFDYGRHLLISSSRANSLPPNLQGVWSEQDSAAWSGDYHANINLQMNMWPAEQTGLGDVLVSVWNMMSNTWVPRGTETAELLYGADGWVTHNEMNIFGHTGMKDWPTSSDYAIAPAWMMQHVWDHFDYSQDVDWWQQQGWPLLKGTAEFWLSQLQADAYYNDSSLVVNPCTSPEHGPVTFACAHWQQLIYQVFESTLAGGDAAGETDEAFLADVTTKLAALDKGLHIGTHGEIKEWKAPESVYEDSEIYQHRHLSHLVGWYPGWSIPSFQGGYTNETIQRAVNITLTDRGTGHADGDAGWSKAWRSACWARLNNSDEAYYEFRYTIDENFGSNGLSMYTGDGTTEPSPPFQIDANFGIVGAVLSMLVVDMPLASGSQEERTVVLGPAIPAAWAGGSVQGLRIRGGGSVGFSWDERGVVNNVSAKGLSENVRLVNVEGLMFD</sequence>